<comment type="caution">
    <text evidence="2">The sequence shown here is derived from an EMBL/GenBank/DDBJ whole genome shotgun (WGS) entry which is preliminary data.</text>
</comment>
<name>A0A0F0LPX3_9MICO</name>
<feature type="transmembrane region" description="Helical" evidence="1">
    <location>
        <begin position="247"/>
        <end position="267"/>
    </location>
</feature>
<keyword evidence="3" id="KW-1185">Reference proteome</keyword>
<dbReference type="EMBL" id="JYIX01000029">
    <property type="protein sequence ID" value="KJL34315.1"/>
    <property type="molecule type" value="Genomic_DNA"/>
</dbReference>
<feature type="transmembrane region" description="Helical" evidence="1">
    <location>
        <begin position="209"/>
        <end position="227"/>
    </location>
</feature>
<dbReference type="PATRIC" id="fig|582680.6.peg.1136"/>
<organism evidence="2 3">
    <name type="scientific">Microbacterium azadirachtae</name>
    <dbReference type="NCBI Taxonomy" id="582680"/>
    <lineage>
        <taxon>Bacteria</taxon>
        <taxon>Bacillati</taxon>
        <taxon>Actinomycetota</taxon>
        <taxon>Actinomycetes</taxon>
        <taxon>Micrococcales</taxon>
        <taxon>Microbacteriaceae</taxon>
        <taxon>Microbacterium</taxon>
    </lineage>
</organism>
<gene>
    <name evidence="2" type="ORF">RS86_01102</name>
</gene>
<evidence type="ECO:0000313" key="3">
    <source>
        <dbReference type="Proteomes" id="UP000033740"/>
    </source>
</evidence>
<feature type="transmembrane region" description="Helical" evidence="1">
    <location>
        <begin position="42"/>
        <end position="64"/>
    </location>
</feature>
<feature type="transmembrane region" description="Helical" evidence="1">
    <location>
        <begin position="76"/>
        <end position="99"/>
    </location>
</feature>
<feature type="transmembrane region" description="Helical" evidence="1">
    <location>
        <begin position="287"/>
        <end position="306"/>
    </location>
</feature>
<dbReference type="Proteomes" id="UP000033740">
    <property type="component" value="Unassembled WGS sequence"/>
</dbReference>
<feature type="transmembrane region" description="Helical" evidence="1">
    <location>
        <begin position="326"/>
        <end position="347"/>
    </location>
</feature>
<reference evidence="2 3" key="1">
    <citation type="submission" date="2015-02" db="EMBL/GenBank/DDBJ databases">
        <title>Draft genome sequences of ten Microbacterium spp. with emphasis on heavy metal contaminated environments.</title>
        <authorList>
            <person name="Corretto E."/>
        </authorList>
    </citation>
    <scope>NUCLEOTIDE SEQUENCE [LARGE SCALE GENOMIC DNA]</scope>
    <source>
        <strain evidence="2 3">ARN176</strain>
    </source>
</reference>
<keyword evidence="1" id="KW-0472">Membrane</keyword>
<evidence type="ECO:0000256" key="1">
    <source>
        <dbReference type="SAM" id="Phobius"/>
    </source>
</evidence>
<dbReference type="STRING" id="582680.RS86_01102"/>
<sequence>MLLIVALALGAVVSLLGAIGLLIPGILPTGASPSLVATAVGAPMAAAVSIAAGLAAVAVGVLGLRGQRGGGAGDVVGAAPGGLRIAAVIAALLVAALIPGGIIPVAGYSFVLVVAGLVVVGLVLLTVRRPVIGVIGIALVVGVVVLAALRLPLTTFAPRVLDALAPRLGELAVSFAHLVAAGALAAWAIGEPAVRGRFAAGVRRHRRAVTAAAALCALPYVFCRLTWLTPWPLFAPTGALAPDILMVGLLLGGAMLAAGLLTLALCLPWADRFPQWMGGVGGRPVPAGLVVVAASFVAVMFTVGGVDLVRVAATSGGALAVGVLELLLVLPFWLWGPLLALATWGYAMHRGRLDERLAAPRAIGDRGLSDTLRARATAELDAIEEREVHRSVR</sequence>
<evidence type="ECO:0000313" key="2">
    <source>
        <dbReference type="EMBL" id="KJL34315.1"/>
    </source>
</evidence>
<feature type="transmembrane region" description="Helical" evidence="1">
    <location>
        <begin position="105"/>
        <end position="125"/>
    </location>
</feature>
<proteinExistence type="predicted"/>
<feature type="transmembrane region" description="Helical" evidence="1">
    <location>
        <begin position="132"/>
        <end position="151"/>
    </location>
</feature>
<protein>
    <submittedName>
        <fullName evidence="2">Uncharacterized protein</fullName>
    </submittedName>
</protein>
<accession>A0A0F0LPX3</accession>
<dbReference type="AlphaFoldDB" id="A0A0F0LPX3"/>
<keyword evidence="1" id="KW-1133">Transmembrane helix</keyword>
<keyword evidence="1" id="KW-0812">Transmembrane</keyword>
<feature type="transmembrane region" description="Helical" evidence="1">
    <location>
        <begin position="171"/>
        <end position="189"/>
    </location>
</feature>